<dbReference type="EMBL" id="SRPO01000022">
    <property type="protein sequence ID" value="KAG5947828.1"/>
    <property type="molecule type" value="Genomic_DNA"/>
</dbReference>
<dbReference type="AlphaFoldDB" id="A0A9P7MIH6"/>
<organism evidence="1 2">
    <name type="scientific">Claviceps pazoutovae</name>
    <dbReference type="NCBI Taxonomy" id="1649127"/>
    <lineage>
        <taxon>Eukaryota</taxon>
        <taxon>Fungi</taxon>
        <taxon>Dikarya</taxon>
        <taxon>Ascomycota</taxon>
        <taxon>Pezizomycotina</taxon>
        <taxon>Sordariomycetes</taxon>
        <taxon>Hypocreomycetidae</taxon>
        <taxon>Hypocreales</taxon>
        <taxon>Clavicipitaceae</taxon>
        <taxon>Claviceps</taxon>
    </lineage>
</organism>
<dbReference type="Proteomes" id="UP000706124">
    <property type="component" value="Unassembled WGS sequence"/>
</dbReference>
<evidence type="ECO:0000313" key="2">
    <source>
        <dbReference type="Proteomes" id="UP000706124"/>
    </source>
</evidence>
<sequence>MDSPASSEQTNMVIRSIISSGSYSPTALGHLLRPVPNDLPPELDAKVFTFQDAFEDLLVASKGQDLPDIRSRHQQRQLLWNMFPTGEPTWFWLRRLESQGLVRPVDPFAFITMHNPMWSTVFEEEPHLKAMDLWGSGQTDDNSGYVTTNIGLFERMRRALAEMERGIFGNSSGTDDAKRLDEGKQHQGLANLDDLFSEVSSRFRDSQSSWDAFFKNVFHTENSDLRDKSQGPLTHRDKQEVVTTEKEHVDRFGYLHKTVTRKMLDAEGKEVGVETYVTVRPAGEHIDKTDDEGSNQ</sequence>
<protein>
    <submittedName>
        <fullName evidence="1">Uncharacterized protein</fullName>
    </submittedName>
</protein>
<keyword evidence="2" id="KW-1185">Reference proteome</keyword>
<gene>
    <name evidence="1" type="ORF">E4U60_002605</name>
</gene>
<accession>A0A9P7MIH6</accession>
<name>A0A9P7MIH6_9HYPO</name>
<dbReference type="OrthoDB" id="4586300at2759"/>
<comment type="caution">
    <text evidence="1">The sequence shown here is derived from an EMBL/GenBank/DDBJ whole genome shotgun (WGS) entry which is preliminary data.</text>
</comment>
<evidence type="ECO:0000313" key="1">
    <source>
        <dbReference type="EMBL" id="KAG5947828.1"/>
    </source>
</evidence>
<reference evidence="1 2" key="1">
    <citation type="journal article" date="2020" name="bioRxiv">
        <title>Whole genome comparisons of ergot fungi reveals the divergence and evolution of species within the genus Claviceps are the result of varying mechanisms driving genome evolution and host range expansion.</title>
        <authorList>
            <person name="Wyka S.A."/>
            <person name="Mondo S.J."/>
            <person name="Liu M."/>
            <person name="Dettman J."/>
            <person name="Nalam V."/>
            <person name="Broders K.D."/>
        </authorList>
    </citation>
    <scope>NUCLEOTIDE SEQUENCE [LARGE SCALE GENOMIC DNA]</scope>
    <source>
        <strain evidence="1 2">CCC 1485</strain>
    </source>
</reference>
<proteinExistence type="predicted"/>